<name>A0A9P6EDP7_9AGAR</name>
<dbReference type="EMBL" id="MU157864">
    <property type="protein sequence ID" value="KAF9527095.1"/>
    <property type="molecule type" value="Genomic_DNA"/>
</dbReference>
<evidence type="ECO:0000256" key="1">
    <source>
        <dbReference type="SAM" id="MobiDB-lite"/>
    </source>
</evidence>
<reference evidence="2" key="1">
    <citation type="submission" date="2020-11" db="EMBL/GenBank/DDBJ databases">
        <authorList>
            <consortium name="DOE Joint Genome Institute"/>
            <person name="Ahrendt S."/>
            <person name="Riley R."/>
            <person name="Andreopoulos W."/>
            <person name="Labutti K."/>
            <person name="Pangilinan J."/>
            <person name="Ruiz-Duenas F.J."/>
            <person name="Barrasa J.M."/>
            <person name="Sanchez-Garcia M."/>
            <person name="Camarero S."/>
            <person name="Miyauchi S."/>
            <person name="Serrano A."/>
            <person name="Linde D."/>
            <person name="Babiker R."/>
            <person name="Drula E."/>
            <person name="Ayuso-Fernandez I."/>
            <person name="Pacheco R."/>
            <person name="Padilla G."/>
            <person name="Ferreira P."/>
            <person name="Barriuso J."/>
            <person name="Kellner H."/>
            <person name="Castanera R."/>
            <person name="Alfaro M."/>
            <person name="Ramirez L."/>
            <person name="Pisabarro A.G."/>
            <person name="Kuo A."/>
            <person name="Tritt A."/>
            <person name="Lipzen A."/>
            <person name="He G."/>
            <person name="Yan M."/>
            <person name="Ng V."/>
            <person name="Cullen D."/>
            <person name="Martin F."/>
            <person name="Rosso M.-N."/>
            <person name="Henrissat B."/>
            <person name="Hibbett D."/>
            <person name="Martinez A.T."/>
            <person name="Grigoriev I.V."/>
        </authorList>
    </citation>
    <scope>NUCLEOTIDE SEQUENCE</scope>
    <source>
        <strain evidence="2">CBS 506.95</strain>
    </source>
</reference>
<evidence type="ECO:0000313" key="2">
    <source>
        <dbReference type="EMBL" id="KAF9527095.1"/>
    </source>
</evidence>
<dbReference type="AlphaFoldDB" id="A0A9P6EDP7"/>
<dbReference type="OrthoDB" id="3205170at2759"/>
<organism evidence="2 3">
    <name type="scientific">Crepidotus variabilis</name>
    <dbReference type="NCBI Taxonomy" id="179855"/>
    <lineage>
        <taxon>Eukaryota</taxon>
        <taxon>Fungi</taxon>
        <taxon>Dikarya</taxon>
        <taxon>Basidiomycota</taxon>
        <taxon>Agaricomycotina</taxon>
        <taxon>Agaricomycetes</taxon>
        <taxon>Agaricomycetidae</taxon>
        <taxon>Agaricales</taxon>
        <taxon>Agaricineae</taxon>
        <taxon>Crepidotaceae</taxon>
        <taxon>Crepidotus</taxon>
    </lineage>
</organism>
<evidence type="ECO:0000313" key="3">
    <source>
        <dbReference type="Proteomes" id="UP000807306"/>
    </source>
</evidence>
<dbReference type="Proteomes" id="UP000807306">
    <property type="component" value="Unassembled WGS sequence"/>
</dbReference>
<accession>A0A9P6EDP7</accession>
<keyword evidence="3" id="KW-1185">Reference proteome</keyword>
<protein>
    <submittedName>
        <fullName evidence="2">Uncharacterized protein</fullName>
    </submittedName>
</protein>
<comment type="caution">
    <text evidence="2">The sequence shown here is derived from an EMBL/GenBank/DDBJ whole genome shotgun (WGS) entry which is preliminary data.</text>
</comment>
<proteinExistence type="predicted"/>
<feature type="compositionally biased region" description="Low complexity" evidence="1">
    <location>
        <begin position="109"/>
        <end position="122"/>
    </location>
</feature>
<gene>
    <name evidence="2" type="ORF">CPB83DRAFT_856728</name>
</gene>
<sequence length="122" mass="14076">MKTSLRSNCPFDDLDESIDYPFKNHDSVWILSADNNWYLGRIAGKSIRVGQTRQSKQGFYYPVCYGKRMNLRKYCSPLNGDIKPDTKNFRDLLRKCGLLDDEDEDENMSDSTDSGSSYSDSY</sequence>
<feature type="region of interest" description="Disordered" evidence="1">
    <location>
        <begin position="102"/>
        <end position="122"/>
    </location>
</feature>